<evidence type="ECO:0000256" key="1">
    <source>
        <dbReference type="PROSITE-ProRule" id="PRU00473"/>
    </source>
</evidence>
<dbReference type="Pfam" id="PF00691">
    <property type="entry name" value="OmpA"/>
    <property type="match status" value="1"/>
</dbReference>
<dbReference type="AlphaFoldDB" id="A0A1M5W6E1"/>
<dbReference type="InterPro" id="IPR036737">
    <property type="entry name" value="OmpA-like_sf"/>
</dbReference>
<dbReference type="OrthoDB" id="9783110at2"/>
<keyword evidence="5" id="KW-1185">Reference proteome</keyword>
<dbReference type="SUPFAM" id="SSF103088">
    <property type="entry name" value="OmpA-like"/>
    <property type="match status" value="1"/>
</dbReference>
<dbReference type="PANTHER" id="PTHR30329:SF21">
    <property type="entry name" value="LIPOPROTEIN YIAD-RELATED"/>
    <property type="match status" value="1"/>
</dbReference>
<feature type="compositionally biased region" description="Basic and acidic residues" evidence="2">
    <location>
        <begin position="1"/>
        <end position="13"/>
    </location>
</feature>
<feature type="region of interest" description="Disordered" evidence="2">
    <location>
        <begin position="160"/>
        <end position="212"/>
    </location>
</feature>
<dbReference type="RefSeq" id="WP_073375819.1">
    <property type="nucleotide sequence ID" value="NZ_FQXS01000011.1"/>
</dbReference>
<dbReference type="EMBL" id="FQXS01000011">
    <property type="protein sequence ID" value="SHH82754.1"/>
    <property type="molecule type" value="Genomic_DNA"/>
</dbReference>
<keyword evidence="1" id="KW-0472">Membrane</keyword>
<dbReference type="PROSITE" id="PS51123">
    <property type="entry name" value="OMPA_2"/>
    <property type="match status" value="1"/>
</dbReference>
<evidence type="ECO:0000256" key="2">
    <source>
        <dbReference type="SAM" id="MobiDB-lite"/>
    </source>
</evidence>
<feature type="region of interest" description="Disordered" evidence="2">
    <location>
        <begin position="1"/>
        <end position="23"/>
    </location>
</feature>
<protein>
    <submittedName>
        <fullName evidence="4">Chemotaxis protein MotB</fullName>
    </submittedName>
</protein>
<dbReference type="PANTHER" id="PTHR30329">
    <property type="entry name" value="STATOR ELEMENT OF FLAGELLAR MOTOR COMPLEX"/>
    <property type="match status" value="1"/>
</dbReference>
<proteinExistence type="predicted"/>
<organism evidence="4 5">
    <name type="scientific">Desulfofustis glycolicus DSM 9705</name>
    <dbReference type="NCBI Taxonomy" id="1121409"/>
    <lineage>
        <taxon>Bacteria</taxon>
        <taxon>Pseudomonadati</taxon>
        <taxon>Thermodesulfobacteriota</taxon>
        <taxon>Desulfobulbia</taxon>
        <taxon>Desulfobulbales</taxon>
        <taxon>Desulfocapsaceae</taxon>
        <taxon>Desulfofustis</taxon>
    </lineage>
</organism>
<feature type="domain" description="OmpA-like" evidence="3">
    <location>
        <begin position="246"/>
        <end position="367"/>
    </location>
</feature>
<evidence type="ECO:0000313" key="5">
    <source>
        <dbReference type="Proteomes" id="UP000184139"/>
    </source>
</evidence>
<name>A0A1M5W6E1_9BACT</name>
<evidence type="ECO:0000313" key="4">
    <source>
        <dbReference type="EMBL" id="SHH82754.1"/>
    </source>
</evidence>
<dbReference type="InterPro" id="IPR006665">
    <property type="entry name" value="OmpA-like"/>
</dbReference>
<accession>A0A1M5W6E1</accession>
<gene>
    <name evidence="4" type="ORF">SAMN02745124_02083</name>
</gene>
<dbReference type="Proteomes" id="UP000184139">
    <property type="component" value="Unassembled WGS sequence"/>
</dbReference>
<dbReference type="Gene3D" id="3.30.1330.60">
    <property type="entry name" value="OmpA-like domain"/>
    <property type="match status" value="1"/>
</dbReference>
<dbReference type="GO" id="GO:0016020">
    <property type="term" value="C:membrane"/>
    <property type="evidence" value="ECO:0007669"/>
    <property type="project" value="UniProtKB-UniRule"/>
</dbReference>
<dbReference type="InterPro" id="IPR050330">
    <property type="entry name" value="Bact_OuterMem_StrucFunc"/>
</dbReference>
<dbReference type="CDD" id="cd07185">
    <property type="entry name" value="OmpA_C-like"/>
    <property type="match status" value="1"/>
</dbReference>
<reference evidence="4 5" key="1">
    <citation type="submission" date="2016-11" db="EMBL/GenBank/DDBJ databases">
        <authorList>
            <person name="Jaros S."/>
            <person name="Januszkiewicz K."/>
            <person name="Wedrychowicz H."/>
        </authorList>
    </citation>
    <scope>NUCLEOTIDE SEQUENCE [LARGE SCALE GENOMIC DNA]</scope>
    <source>
        <strain evidence="4 5">DSM 9705</strain>
    </source>
</reference>
<dbReference type="STRING" id="1121409.SAMN02745124_02083"/>
<evidence type="ECO:0000259" key="3">
    <source>
        <dbReference type="PROSITE" id="PS51123"/>
    </source>
</evidence>
<feature type="compositionally biased region" description="Low complexity" evidence="2">
    <location>
        <begin position="177"/>
        <end position="196"/>
    </location>
</feature>
<sequence>MNDLDSLHDEQRQHPVPPSWRGLSDGFYSGGDSEFISNKGTFLGDEDALRSSQPRISHWSIAWSDLMMTMFVLFLSLFVYQAAHREFLVSDEIEVIGGETANALEIADEPSATLPFVPIRPAAPLITAGTVRKVEPIRLAELDSDLAFFDDQARGGKKRVAAHLSADGQEEAPPAIPDDAITAAAPSPPSLADSPLRQPALPDDISPDVSTKQAEQHDFVPDFTVDKALLEQLDLDRFASINLVPDHAMRIILTGDLLFATGRAELSTSAIGSLQKIATVIKDSPYMINVIGHTDNVPMQSPRYETNWELSVARASRVARFLIEEIGMNPQQFVVSGYGAQRPLHPNADSSRRAANRRVEIIISRRLPAPLAVSVANHLQPARNSDEI</sequence>